<dbReference type="STRING" id="1159016.SAMN02927937_02384"/>
<accession>A0A1H6MA78</accession>
<sequence>MKSIIRKMAALFIIPVAMTSCSKDDTKNKESKGDCWYKVTIDGQTTLPNRFGQDNIILNSSSYPAEGDAGFLLSIVQTKANGSRDPVFDFSSDGAQFNGETPVGTTYTANFFHALQLSAPELDGFEYDKGRHGNQGEITLSVEENSDQQIRFRITGTVMKWEGGVENPQEVALVPIEAEFTIARSNYIETTSGGVFAAGVSCECKEE</sequence>
<dbReference type="EMBL" id="FNXE01000039">
    <property type="protein sequence ID" value="SEH95810.1"/>
    <property type="molecule type" value="Genomic_DNA"/>
</dbReference>
<name>A0A1H6MA78_9FLAO</name>
<proteinExistence type="predicted"/>
<organism evidence="1 2">
    <name type="scientific">Paenimyroides marinum</name>
    <dbReference type="NCBI Taxonomy" id="1159016"/>
    <lineage>
        <taxon>Bacteria</taxon>
        <taxon>Pseudomonadati</taxon>
        <taxon>Bacteroidota</taxon>
        <taxon>Flavobacteriia</taxon>
        <taxon>Flavobacteriales</taxon>
        <taxon>Flavobacteriaceae</taxon>
        <taxon>Paenimyroides</taxon>
    </lineage>
</organism>
<keyword evidence="2" id="KW-1185">Reference proteome</keyword>
<dbReference type="Proteomes" id="UP000199634">
    <property type="component" value="Unassembled WGS sequence"/>
</dbReference>
<evidence type="ECO:0000313" key="1">
    <source>
        <dbReference type="EMBL" id="SEH95810.1"/>
    </source>
</evidence>
<evidence type="ECO:0000313" key="2">
    <source>
        <dbReference type="Proteomes" id="UP000199634"/>
    </source>
</evidence>
<reference evidence="2" key="1">
    <citation type="submission" date="2016-10" db="EMBL/GenBank/DDBJ databases">
        <authorList>
            <person name="Varghese N."/>
            <person name="Submissions S."/>
        </authorList>
    </citation>
    <scope>NUCLEOTIDE SEQUENCE [LARGE SCALE GENOMIC DNA]</scope>
    <source>
        <strain evidence="2">CGMCC 1.10825</strain>
    </source>
</reference>
<dbReference type="AlphaFoldDB" id="A0A1H6MA78"/>
<dbReference type="RefSeq" id="WP_143037790.1">
    <property type="nucleotide sequence ID" value="NZ_FNXE01000039.1"/>
</dbReference>
<dbReference type="OrthoDB" id="798035at2"/>
<protein>
    <submittedName>
        <fullName evidence="1">Uncharacterized protein</fullName>
    </submittedName>
</protein>
<dbReference type="PROSITE" id="PS51257">
    <property type="entry name" value="PROKAR_LIPOPROTEIN"/>
    <property type="match status" value="1"/>
</dbReference>
<gene>
    <name evidence="1" type="ORF">SAMN02927937_02384</name>
</gene>